<evidence type="ECO:0000259" key="7">
    <source>
        <dbReference type="Pfam" id="PF13396"/>
    </source>
</evidence>
<evidence type="ECO:0000256" key="4">
    <source>
        <dbReference type="ARBA" id="ARBA00022989"/>
    </source>
</evidence>
<feature type="domain" description="Cardiolipin synthase N-terminal" evidence="7">
    <location>
        <begin position="13"/>
        <end position="56"/>
    </location>
</feature>
<dbReference type="Pfam" id="PF13396">
    <property type="entry name" value="PLDc_N"/>
    <property type="match status" value="1"/>
</dbReference>
<dbReference type="RefSeq" id="WP_091690001.1">
    <property type="nucleotide sequence ID" value="NZ_CAAGSJ010000002.1"/>
</dbReference>
<keyword evidence="4 6" id="KW-1133">Transmembrane helix</keyword>
<gene>
    <name evidence="8" type="ORF">SAMN04488587_1509</name>
</gene>
<keyword evidence="3 6" id="KW-0812">Transmembrane</keyword>
<evidence type="ECO:0000313" key="9">
    <source>
        <dbReference type="Proteomes" id="UP000243338"/>
    </source>
</evidence>
<proteinExistence type="predicted"/>
<name>A0A1I0A9I0_9EURY</name>
<keyword evidence="9" id="KW-1185">Reference proteome</keyword>
<dbReference type="InterPro" id="IPR027379">
    <property type="entry name" value="CLS_N"/>
</dbReference>
<sequence length="57" mass="6524">MIESIWGLFELLAVVWVIYDVVTQNKRLSGAMKVVWILVAVIFNIFGAAAYYFLGRK</sequence>
<dbReference type="OrthoDB" id="100026at2157"/>
<evidence type="ECO:0000256" key="1">
    <source>
        <dbReference type="ARBA" id="ARBA00004651"/>
    </source>
</evidence>
<evidence type="ECO:0000256" key="6">
    <source>
        <dbReference type="SAM" id="Phobius"/>
    </source>
</evidence>
<organism evidence="8 9">
    <name type="scientific">Methanococcoides vulcani</name>
    <dbReference type="NCBI Taxonomy" id="1353158"/>
    <lineage>
        <taxon>Archaea</taxon>
        <taxon>Methanobacteriati</taxon>
        <taxon>Methanobacteriota</taxon>
        <taxon>Stenosarchaea group</taxon>
        <taxon>Methanomicrobia</taxon>
        <taxon>Methanosarcinales</taxon>
        <taxon>Methanosarcinaceae</taxon>
        <taxon>Methanococcoides</taxon>
    </lineage>
</organism>
<comment type="subcellular location">
    <subcellularLocation>
        <location evidence="1">Cell membrane</location>
        <topology evidence="1">Multi-pass membrane protein</topology>
    </subcellularLocation>
</comment>
<dbReference type="GO" id="GO:0005886">
    <property type="term" value="C:plasma membrane"/>
    <property type="evidence" value="ECO:0007669"/>
    <property type="project" value="UniProtKB-SubCell"/>
</dbReference>
<dbReference type="Proteomes" id="UP000243338">
    <property type="component" value="Unassembled WGS sequence"/>
</dbReference>
<evidence type="ECO:0000256" key="2">
    <source>
        <dbReference type="ARBA" id="ARBA00022475"/>
    </source>
</evidence>
<dbReference type="AlphaFoldDB" id="A0A1I0A9I0"/>
<reference evidence="9" key="1">
    <citation type="submission" date="2016-10" db="EMBL/GenBank/DDBJ databases">
        <authorList>
            <person name="Varghese N."/>
            <person name="Submissions S."/>
        </authorList>
    </citation>
    <scope>NUCLEOTIDE SEQUENCE [LARGE SCALE GENOMIC DNA]</scope>
    <source>
        <strain evidence="9">SLH 33</strain>
    </source>
</reference>
<feature type="transmembrane region" description="Helical" evidence="6">
    <location>
        <begin position="34"/>
        <end position="54"/>
    </location>
</feature>
<keyword evidence="2" id="KW-1003">Cell membrane</keyword>
<evidence type="ECO:0000256" key="5">
    <source>
        <dbReference type="ARBA" id="ARBA00023136"/>
    </source>
</evidence>
<protein>
    <submittedName>
        <fullName evidence="8">Phospholipase_D-nuclease N-terminal</fullName>
    </submittedName>
</protein>
<keyword evidence="5 6" id="KW-0472">Membrane</keyword>
<accession>A0A1I0A9I0</accession>
<dbReference type="EMBL" id="FOHQ01000004">
    <property type="protein sequence ID" value="SES90842.1"/>
    <property type="molecule type" value="Genomic_DNA"/>
</dbReference>
<evidence type="ECO:0000313" key="8">
    <source>
        <dbReference type="EMBL" id="SES90842.1"/>
    </source>
</evidence>
<feature type="transmembrane region" description="Helical" evidence="6">
    <location>
        <begin position="6"/>
        <end position="22"/>
    </location>
</feature>
<evidence type="ECO:0000256" key="3">
    <source>
        <dbReference type="ARBA" id="ARBA00022692"/>
    </source>
</evidence>